<dbReference type="PANTHER" id="PTHR43877">
    <property type="entry name" value="AMINOALKYLPHOSPHONATE N-ACETYLTRANSFERASE-RELATED-RELATED"/>
    <property type="match status" value="1"/>
</dbReference>
<dbReference type="PROSITE" id="PS51186">
    <property type="entry name" value="GNAT"/>
    <property type="match status" value="1"/>
</dbReference>
<name>A0ABU9Z2D2_9RHOO</name>
<keyword evidence="5" id="KW-1185">Reference proteome</keyword>
<dbReference type="EC" id="2.3.1.-" evidence="4"/>
<evidence type="ECO:0000259" key="3">
    <source>
        <dbReference type="PROSITE" id="PS51186"/>
    </source>
</evidence>
<dbReference type="Gene3D" id="3.40.630.30">
    <property type="match status" value="1"/>
</dbReference>
<keyword evidence="1 4" id="KW-0808">Transferase</keyword>
<comment type="caution">
    <text evidence="4">The sequence shown here is derived from an EMBL/GenBank/DDBJ whole genome shotgun (WGS) entry which is preliminary data.</text>
</comment>
<keyword evidence="2 4" id="KW-0012">Acyltransferase</keyword>
<protein>
    <submittedName>
        <fullName evidence="4">GNAT family N-acetyltransferase</fullName>
        <ecNumber evidence="4">2.3.1.-</ecNumber>
    </submittedName>
</protein>
<feature type="domain" description="N-acetyltransferase" evidence="3">
    <location>
        <begin position="2"/>
        <end position="150"/>
    </location>
</feature>
<dbReference type="SUPFAM" id="SSF55729">
    <property type="entry name" value="Acyl-CoA N-acyltransferases (Nat)"/>
    <property type="match status" value="1"/>
</dbReference>
<dbReference type="InterPro" id="IPR016181">
    <property type="entry name" value="Acyl_CoA_acyltransferase"/>
</dbReference>
<evidence type="ECO:0000313" key="5">
    <source>
        <dbReference type="Proteomes" id="UP001410394"/>
    </source>
</evidence>
<evidence type="ECO:0000256" key="1">
    <source>
        <dbReference type="ARBA" id="ARBA00022679"/>
    </source>
</evidence>
<organism evidence="4 5">
    <name type="scientific">Uliginosibacterium sediminicola</name>
    <dbReference type="NCBI Taxonomy" id="2024550"/>
    <lineage>
        <taxon>Bacteria</taxon>
        <taxon>Pseudomonadati</taxon>
        <taxon>Pseudomonadota</taxon>
        <taxon>Betaproteobacteria</taxon>
        <taxon>Rhodocyclales</taxon>
        <taxon>Zoogloeaceae</taxon>
        <taxon>Uliginosibacterium</taxon>
    </lineage>
</organism>
<proteinExistence type="predicted"/>
<dbReference type="GO" id="GO:0016746">
    <property type="term" value="F:acyltransferase activity"/>
    <property type="evidence" value="ECO:0007669"/>
    <property type="project" value="UniProtKB-KW"/>
</dbReference>
<gene>
    <name evidence="4" type="ORF">ABDB84_16710</name>
</gene>
<sequence>MISTRIATLDDLNSIAPLFDAYRQFYEQAPDLELATRFIRERLQNSESVILLASGASGEVLGFCQLYPSFCSVEARPIYALYDLFVTPAARRSGAGSALLQAAEQLAAAQGKARMDLTTAKTNTAAQAAYAAQGWVRDEVFFAYSKHLAR</sequence>
<dbReference type="Proteomes" id="UP001410394">
    <property type="component" value="Unassembled WGS sequence"/>
</dbReference>
<dbReference type="PANTHER" id="PTHR43877:SF2">
    <property type="entry name" value="AMINOALKYLPHOSPHONATE N-ACETYLTRANSFERASE-RELATED"/>
    <property type="match status" value="1"/>
</dbReference>
<dbReference type="RefSeq" id="WP_345920902.1">
    <property type="nucleotide sequence ID" value="NZ_JBDIVE010000010.1"/>
</dbReference>
<reference evidence="4 5" key="1">
    <citation type="journal article" date="2018" name="Int. J. Syst. Evol. Microbiol.">
        <title>Uliginosibacterium sediminicola sp. nov., isolated from freshwater sediment.</title>
        <authorList>
            <person name="Hwang W.M."/>
            <person name="Kim S.M."/>
            <person name="Kang K."/>
            <person name="Ahn T.Y."/>
        </authorList>
    </citation>
    <scope>NUCLEOTIDE SEQUENCE [LARGE SCALE GENOMIC DNA]</scope>
    <source>
        <strain evidence="4 5">M1-21</strain>
    </source>
</reference>
<evidence type="ECO:0000313" key="4">
    <source>
        <dbReference type="EMBL" id="MEN3070127.1"/>
    </source>
</evidence>
<accession>A0ABU9Z2D2</accession>
<dbReference type="EMBL" id="JBDIVE010000010">
    <property type="protein sequence ID" value="MEN3070127.1"/>
    <property type="molecule type" value="Genomic_DNA"/>
</dbReference>
<dbReference type="Pfam" id="PF00583">
    <property type="entry name" value="Acetyltransf_1"/>
    <property type="match status" value="1"/>
</dbReference>
<evidence type="ECO:0000256" key="2">
    <source>
        <dbReference type="ARBA" id="ARBA00023315"/>
    </source>
</evidence>
<dbReference type="InterPro" id="IPR050832">
    <property type="entry name" value="Bact_Acetyltransf"/>
</dbReference>
<dbReference type="InterPro" id="IPR000182">
    <property type="entry name" value="GNAT_dom"/>
</dbReference>